<evidence type="ECO:0000256" key="10">
    <source>
        <dbReference type="SAM" id="MobiDB-lite"/>
    </source>
</evidence>
<dbReference type="AlphaFoldDB" id="A0ABD3F5D5"/>
<dbReference type="InterPro" id="IPR013087">
    <property type="entry name" value="Znf_C2H2_type"/>
</dbReference>
<keyword evidence="5" id="KW-0862">Zinc</keyword>
<evidence type="ECO:0000256" key="2">
    <source>
        <dbReference type="ARBA" id="ARBA00022723"/>
    </source>
</evidence>
<comment type="caution">
    <text evidence="12">The sequence shown here is derived from an EMBL/GenBank/DDBJ whole genome shotgun (WGS) entry which is preliminary data.</text>
</comment>
<proteinExistence type="predicted"/>
<sequence>MAVRVLLPSEPSPSPSSASSRSPKRQRLYGPAAVILQESITPCEEGNDVQDTDDNVRKSSSQVTCAECGEQFMFAAKLVVHSQQTQHRPFACEHEGCKKKYSKREHLTRHIQTVHVRGSTQSVQERKPFTCELCGGRFAYSHGLTRHLKNSHQNASLPFECTECLKGFKKKSELQAHSYVHTGVLPFGCQDCGERFLKRFWLNRHQRTHEANKEADTQVYVCGCGEICFDKDELTNHKKTEHSSGNEKGEGGVNDDSVKMDTPTHVCLVCDQSFTRMQYLRAHLRTHFESLDDRKQYTCPMDGCNKAYTRKSNLMTHYNAVHDERKSKRFACPREGCTARFGYKKVLKHHIESMHDNPKPPKRRECKSAGILERALGLNQVGEHERADKEAISIVVDEEDEGAA</sequence>
<keyword evidence="8" id="KW-0539">Nucleus</keyword>
<comment type="subcellular location">
    <subcellularLocation>
        <location evidence="1">Nucleus</location>
    </subcellularLocation>
</comment>
<dbReference type="PROSITE" id="PS50157">
    <property type="entry name" value="ZINC_FINGER_C2H2_2"/>
    <property type="match status" value="8"/>
</dbReference>
<protein>
    <recommendedName>
        <fullName evidence="11">C2H2-type domain-containing protein</fullName>
    </recommendedName>
</protein>
<feature type="domain" description="C2H2-type" evidence="11">
    <location>
        <begin position="330"/>
        <end position="360"/>
    </location>
</feature>
<evidence type="ECO:0000256" key="6">
    <source>
        <dbReference type="ARBA" id="ARBA00023015"/>
    </source>
</evidence>
<dbReference type="PROSITE" id="PS00028">
    <property type="entry name" value="ZINC_FINGER_C2H2_1"/>
    <property type="match status" value="8"/>
</dbReference>
<evidence type="ECO:0000256" key="5">
    <source>
        <dbReference type="ARBA" id="ARBA00022833"/>
    </source>
</evidence>
<organism evidence="12 13">
    <name type="scientific">Phytophthora oleae</name>
    <dbReference type="NCBI Taxonomy" id="2107226"/>
    <lineage>
        <taxon>Eukaryota</taxon>
        <taxon>Sar</taxon>
        <taxon>Stramenopiles</taxon>
        <taxon>Oomycota</taxon>
        <taxon>Peronosporomycetes</taxon>
        <taxon>Peronosporales</taxon>
        <taxon>Peronosporaceae</taxon>
        <taxon>Phytophthora</taxon>
    </lineage>
</organism>
<dbReference type="InterPro" id="IPR036236">
    <property type="entry name" value="Znf_C2H2_sf"/>
</dbReference>
<evidence type="ECO:0000313" key="12">
    <source>
        <dbReference type="EMBL" id="KAL3661928.1"/>
    </source>
</evidence>
<dbReference type="GO" id="GO:0005634">
    <property type="term" value="C:nucleus"/>
    <property type="evidence" value="ECO:0007669"/>
    <property type="project" value="UniProtKB-SubCell"/>
</dbReference>
<evidence type="ECO:0000256" key="8">
    <source>
        <dbReference type="ARBA" id="ARBA00023242"/>
    </source>
</evidence>
<feature type="domain" description="C2H2-type" evidence="11">
    <location>
        <begin position="159"/>
        <end position="186"/>
    </location>
</feature>
<dbReference type="Gene3D" id="3.30.160.60">
    <property type="entry name" value="Classic Zinc Finger"/>
    <property type="match status" value="6"/>
</dbReference>
<dbReference type="SUPFAM" id="SSF57667">
    <property type="entry name" value="beta-beta-alpha zinc fingers"/>
    <property type="match status" value="4"/>
</dbReference>
<feature type="domain" description="C2H2-type" evidence="11">
    <location>
        <begin position="129"/>
        <end position="157"/>
    </location>
</feature>
<name>A0ABD3F5D5_9STRA</name>
<evidence type="ECO:0000256" key="7">
    <source>
        <dbReference type="ARBA" id="ARBA00023163"/>
    </source>
</evidence>
<accession>A0ABD3F5D5</accession>
<feature type="domain" description="C2H2-type" evidence="11">
    <location>
        <begin position="63"/>
        <end position="87"/>
    </location>
</feature>
<evidence type="ECO:0000259" key="11">
    <source>
        <dbReference type="PROSITE" id="PS50157"/>
    </source>
</evidence>
<feature type="domain" description="C2H2-type" evidence="11">
    <location>
        <begin position="297"/>
        <end position="327"/>
    </location>
</feature>
<dbReference type="PANTHER" id="PTHR46179:SF13">
    <property type="entry name" value="C2H2-TYPE DOMAIN-CONTAINING PROTEIN"/>
    <property type="match status" value="1"/>
</dbReference>
<dbReference type="EMBL" id="JBIMZQ010000034">
    <property type="protein sequence ID" value="KAL3661928.1"/>
    <property type="molecule type" value="Genomic_DNA"/>
</dbReference>
<dbReference type="FunFam" id="3.30.160.60:FF:000100">
    <property type="entry name" value="Zinc finger 45-like"/>
    <property type="match status" value="1"/>
</dbReference>
<dbReference type="SMART" id="SM00355">
    <property type="entry name" value="ZnF_C2H2"/>
    <property type="match status" value="9"/>
</dbReference>
<dbReference type="PANTHER" id="PTHR46179">
    <property type="entry name" value="ZINC FINGER PROTEIN"/>
    <property type="match status" value="1"/>
</dbReference>
<keyword evidence="7" id="KW-0804">Transcription</keyword>
<dbReference type="InterPro" id="IPR051061">
    <property type="entry name" value="Zinc_finger_trans_reg"/>
</dbReference>
<keyword evidence="2" id="KW-0479">Metal-binding</keyword>
<keyword evidence="4 9" id="KW-0863">Zinc-finger</keyword>
<keyword evidence="13" id="KW-1185">Reference proteome</keyword>
<evidence type="ECO:0000256" key="9">
    <source>
        <dbReference type="PROSITE-ProRule" id="PRU00042"/>
    </source>
</evidence>
<dbReference type="Pfam" id="PF00096">
    <property type="entry name" value="zf-C2H2"/>
    <property type="match status" value="5"/>
</dbReference>
<keyword evidence="6" id="KW-0805">Transcription regulation</keyword>
<evidence type="ECO:0000256" key="1">
    <source>
        <dbReference type="ARBA" id="ARBA00004123"/>
    </source>
</evidence>
<feature type="region of interest" description="Disordered" evidence="10">
    <location>
        <begin position="1"/>
        <end position="27"/>
    </location>
</feature>
<evidence type="ECO:0000313" key="13">
    <source>
        <dbReference type="Proteomes" id="UP001632037"/>
    </source>
</evidence>
<dbReference type="FunFam" id="3.30.160.60:FF:000145">
    <property type="entry name" value="Zinc finger protein 574"/>
    <property type="match status" value="1"/>
</dbReference>
<reference evidence="12 13" key="1">
    <citation type="submission" date="2024-09" db="EMBL/GenBank/DDBJ databases">
        <title>Genome sequencing and assembly of Phytophthora oleae, isolate VK10A, causative agent of rot of olive drupes.</title>
        <authorList>
            <person name="Conti Taguali S."/>
            <person name="Riolo M."/>
            <person name="La Spada F."/>
            <person name="Cacciola S.O."/>
            <person name="Dionisio G."/>
        </authorList>
    </citation>
    <scope>NUCLEOTIDE SEQUENCE [LARGE SCALE GENOMIC DNA]</scope>
    <source>
        <strain evidence="12 13">VK10A</strain>
    </source>
</reference>
<feature type="domain" description="C2H2-type" evidence="11">
    <location>
        <begin position="187"/>
        <end position="214"/>
    </location>
</feature>
<keyword evidence="3" id="KW-0677">Repeat</keyword>
<evidence type="ECO:0000256" key="3">
    <source>
        <dbReference type="ARBA" id="ARBA00022737"/>
    </source>
</evidence>
<dbReference type="Proteomes" id="UP001632037">
    <property type="component" value="Unassembled WGS sequence"/>
</dbReference>
<feature type="domain" description="C2H2-type" evidence="11">
    <location>
        <begin position="265"/>
        <end position="287"/>
    </location>
</feature>
<dbReference type="GO" id="GO:0008270">
    <property type="term" value="F:zinc ion binding"/>
    <property type="evidence" value="ECO:0007669"/>
    <property type="project" value="UniProtKB-KW"/>
</dbReference>
<feature type="domain" description="C2H2-type" evidence="11">
    <location>
        <begin position="90"/>
        <end position="120"/>
    </location>
</feature>
<evidence type="ECO:0000256" key="4">
    <source>
        <dbReference type="ARBA" id="ARBA00022771"/>
    </source>
</evidence>
<gene>
    <name evidence="12" type="ORF">V7S43_013220</name>
</gene>